<evidence type="ECO:0000256" key="8">
    <source>
        <dbReference type="ARBA" id="ARBA00022771"/>
    </source>
</evidence>
<dbReference type="EC" id="2.3.2.27" evidence="4"/>
<dbReference type="InterPro" id="IPR056521">
    <property type="entry name" value="MARCHF6-like_C"/>
</dbReference>
<evidence type="ECO:0000256" key="5">
    <source>
        <dbReference type="ARBA" id="ARBA00022679"/>
    </source>
</evidence>
<keyword evidence="9" id="KW-0833">Ubl conjugation pathway</keyword>
<feature type="compositionally biased region" description="Polar residues" evidence="14">
    <location>
        <begin position="481"/>
        <end position="490"/>
    </location>
</feature>
<evidence type="ECO:0000256" key="2">
    <source>
        <dbReference type="ARBA" id="ARBA00004141"/>
    </source>
</evidence>
<evidence type="ECO:0000313" key="19">
    <source>
        <dbReference type="Proteomes" id="UP000305948"/>
    </source>
</evidence>
<evidence type="ECO:0000256" key="10">
    <source>
        <dbReference type="ARBA" id="ARBA00022833"/>
    </source>
</evidence>
<dbReference type="Pfam" id="PF12906">
    <property type="entry name" value="RINGv"/>
    <property type="match status" value="1"/>
</dbReference>
<evidence type="ECO:0000256" key="7">
    <source>
        <dbReference type="ARBA" id="ARBA00022723"/>
    </source>
</evidence>
<evidence type="ECO:0000256" key="4">
    <source>
        <dbReference type="ARBA" id="ARBA00012483"/>
    </source>
</evidence>
<evidence type="ECO:0000256" key="12">
    <source>
        <dbReference type="ARBA" id="ARBA00023136"/>
    </source>
</evidence>
<feature type="compositionally biased region" description="Polar residues" evidence="14">
    <location>
        <begin position="569"/>
        <end position="578"/>
    </location>
</feature>
<feature type="transmembrane region" description="Helical" evidence="15">
    <location>
        <begin position="1027"/>
        <end position="1047"/>
    </location>
</feature>
<accession>A0A5C3NER8</accession>
<dbReference type="Proteomes" id="UP000305948">
    <property type="component" value="Unassembled WGS sequence"/>
</dbReference>
<keyword evidence="12 15" id="KW-0472">Membrane</keyword>
<evidence type="ECO:0000313" key="18">
    <source>
        <dbReference type="EMBL" id="TFK52041.1"/>
    </source>
</evidence>
<feature type="transmembrane region" description="Helical" evidence="15">
    <location>
        <begin position="987"/>
        <end position="1007"/>
    </location>
</feature>
<feature type="compositionally biased region" description="Pro residues" evidence="14">
    <location>
        <begin position="227"/>
        <end position="238"/>
    </location>
</feature>
<feature type="transmembrane region" description="Helical" evidence="15">
    <location>
        <begin position="752"/>
        <end position="773"/>
    </location>
</feature>
<dbReference type="SMART" id="SM00744">
    <property type="entry name" value="RINGv"/>
    <property type="match status" value="1"/>
</dbReference>
<feature type="compositionally biased region" description="Basic and acidic residues" evidence="14">
    <location>
        <begin position="646"/>
        <end position="660"/>
    </location>
</feature>
<dbReference type="SUPFAM" id="SSF57850">
    <property type="entry name" value="RING/U-box"/>
    <property type="match status" value="1"/>
</dbReference>
<dbReference type="GO" id="GO:0036503">
    <property type="term" value="P:ERAD pathway"/>
    <property type="evidence" value="ECO:0007669"/>
    <property type="project" value="TreeGrafter"/>
</dbReference>
<reference evidence="18 19" key="1">
    <citation type="journal article" date="2019" name="Nat. Ecol. Evol.">
        <title>Megaphylogeny resolves global patterns of mushroom evolution.</title>
        <authorList>
            <person name="Varga T."/>
            <person name="Krizsan K."/>
            <person name="Foldi C."/>
            <person name="Dima B."/>
            <person name="Sanchez-Garcia M."/>
            <person name="Sanchez-Ramirez S."/>
            <person name="Szollosi G.J."/>
            <person name="Szarkandi J.G."/>
            <person name="Papp V."/>
            <person name="Albert L."/>
            <person name="Andreopoulos W."/>
            <person name="Angelini C."/>
            <person name="Antonin V."/>
            <person name="Barry K.W."/>
            <person name="Bougher N.L."/>
            <person name="Buchanan P."/>
            <person name="Buyck B."/>
            <person name="Bense V."/>
            <person name="Catcheside P."/>
            <person name="Chovatia M."/>
            <person name="Cooper J."/>
            <person name="Damon W."/>
            <person name="Desjardin D."/>
            <person name="Finy P."/>
            <person name="Geml J."/>
            <person name="Haridas S."/>
            <person name="Hughes K."/>
            <person name="Justo A."/>
            <person name="Karasinski D."/>
            <person name="Kautmanova I."/>
            <person name="Kiss B."/>
            <person name="Kocsube S."/>
            <person name="Kotiranta H."/>
            <person name="LaButti K.M."/>
            <person name="Lechner B.E."/>
            <person name="Liimatainen K."/>
            <person name="Lipzen A."/>
            <person name="Lukacs Z."/>
            <person name="Mihaltcheva S."/>
            <person name="Morgado L.N."/>
            <person name="Niskanen T."/>
            <person name="Noordeloos M.E."/>
            <person name="Ohm R.A."/>
            <person name="Ortiz-Santana B."/>
            <person name="Ovrebo C."/>
            <person name="Racz N."/>
            <person name="Riley R."/>
            <person name="Savchenko A."/>
            <person name="Shiryaev A."/>
            <person name="Soop K."/>
            <person name="Spirin V."/>
            <person name="Szebenyi C."/>
            <person name="Tomsovsky M."/>
            <person name="Tulloss R.E."/>
            <person name="Uehling J."/>
            <person name="Grigoriev I.V."/>
            <person name="Vagvolgyi C."/>
            <person name="Papp T."/>
            <person name="Martin F.M."/>
            <person name="Miettinen O."/>
            <person name="Hibbett D.S."/>
            <person name="Nagy L.G."/>
        </authorList>
    </citation>
    <scope>NUCLEOTIDE SEQUENCE [LARGE SCALE GENOMIC DNA]</scope>
    <source>
        <strain evidence="18 19">OMC1185</strain>
    </source>
</reference>
<feature type="transmembrane region" description="Helical" evidence="15">
    <location>
        <begin position="85"/>
        <end position="109"/>
    </location>
</feature>
<keyword evidence="5" id="KW-0808">Transferase</keyword>
<feature type="transmembrane region" description="Helical" evidence="15">
    <location>
        <begin position="1463"/>
        <end position="1485"/>
    </location>
</feature>
<feature type="region of interest" description="Disordered" evidence="14">
    <location>
        <begin position="644"/>
        <end position="672"/>
    </location>
</feature>
<dbReference type="GO" id="GO:0008270">
    <property type="term" value="F:zinc ion binding"/>
    <property type="evidence" value="ECO:0007669"/>
    <property type="project" value="UniProtKB-KW"/>
</dbReference>
<feature type="compositionally biased region" description="Basic and acidic residues" evidence="14">
    <location>
        <begin position="310"/>
        <end position="327"/>
    </location>
</feature>
<comment type="catalytic activity">
    <reaction evidence="1">
        <text>S-ubiquitinyl-[E2 ubiquitin-conjugating enzyme]-L-cysteine + [acceptor protein]-L-lysine = [E2 ubiquitin-conjugating enzyme]-L-cysteine + N(6)-ubiquitinyl-[acceptor protein]-L-lysine.</text>
        <dbReference type="EC" id="2.3.2.27"/>
    </reaction>
</comment>
<feature type="region of interest" description="Disordered" evidence="14">
    <location>
        <begin position="1545"/>
        <end position="1567"/>
    </location>
</feature>
<dbReference type="FunFam" id="3.30.40.10:FF:000287">
    <property type="entry name" value="RING finger membrane protein"/>
    <property type="match status" value="1"/>
</dbReference>
<dbReference type="STRING" id="5364.A0A5C3NER8"/>
<dbReference type="Pfam" id="PF23113">
    <property type="entry name" value="MARCHF6_C"/>
    <property type="match status" value="1"/>
</dbReference>
<dbReference type="PANTHER" id="PTHR13145">
    <property type="entry name" value="SSM4 PROTEIN"/>
    <property type="match status" value="1"/>
</dbReference>
<dbReference type="InterPro" id="IPR011016">
    <property type="entry name" value="Znf_RING-CH"/>
</dbReference>
<dbReference type="EMBL" id="ML213510">
    <property type="protein sequence ID" value="TFK52041.1"/>
    <property type="molecule type" value="Genomic_DNA"/>
</dbReference>
<comment type="subcellular location">
    <subcellularLocation>
        <location evidence="2">Membrane</location>
        <topology evidence="2">Multi-pass membrane protein</topology>
    </subcellularLocation>
</comment>
<feature type="compositionally biased region" description="Basic and acidic residues" evidence="14">
    <location>
        <begin position="603"/>
        <end position="623"/>
    </location>
</feature>
<evidence type="ECO:0000256" key="13">
    <source>
        <dbReference type="PROSITE-ProRule" id="PRU00175"/>
    </source>
</evidence>
<feature type="transmembrane region" description="Helical" evidence="15">
    <location>
        <begin position="913"/>
        <end position="934"/>
    </location>
</feature>
<keyword evidence="8 13" id="KW-0863">Zinc-finger</keyword>
<organism evidence="18 19">
    <name type="scientific">Heliocybe sulcata</name>
    <dbReference type="NCBI Taxonomy" id="5364"/>
    <lineage>
        <taxon>Eukaryota</taxon>
        <taxon>Fungi</taxon>
        <taxon>Dikarya</taxon>
        <taxon>Basidiomycota</taxon>
        <taxon>Agaricomycotina</taxon>
        <taxon>Agaricomycetes</taxon>
        <taxon>Gloeophyllales</taxon>
        <taxon>Gloeophyllaceae</taxon>
        <taxon>Heliocybe</taxon>
    </lineage>
</organism>
<dbReference type="CDD" id="cd16702">
    <property type="entry name" value="RING_CH-C4HC3_MARCH6"/>
    <property type="match status" value="1"/>
</dbReference>
<dbReference type="OrthoDB" id="264354at2759"/>
<evidence type="ECO:0000256" key="14">
    <source>
        <dbReference type="SAM" id="MobiDB-lite"/>
    </source>
</evidence>
<evidence type="ECO:0000256" key="1">
    <source>
        <dbReference type="ARBA" id="ARBA00000900"/>
    </source>
</evidence>
<feature type="transmembrane region" description="Helical" evidence="15">
    <location>
        <begin position="1276"/>
        <end position="1297"/>
    </location>
</feature>
<feature type="transmembrane region" description="Helical" evidence="15">
    <location>
        <begin position="1497"/>
        <end position="1516"/>
    </location>
</feature>
<dbReference type="GO" id="GO:0061630">
    <property type="term" value="F:ubiquitin protein ligase activity"/>
    <property type="evidence" value="ECO:0007669"/>
    <property type="project" value="UniProtKB-EC"/>
</dbReference>
<dbReference type="Gene3D" id="3.30.40.10">
    <property type="entry name" value="Zinc/RING finger domain, C3HC4 (zinc finger)"/>
    <property type="match status" value="1"/>
</dbReference>
<evidence type="ECO:0000256" key="11">
    <source>
        <dbReference type="ARBA" id="ARBA00022989"/>
    </source>
</evidence>
<dbReference type="GO" id="GO:0005789">
    <property type="term" value="C:endoplasmic reticulum membrane"/>
    <property type="evidence" value="ECO:0007669"/>
    <property type="project" value="TreeGrafter"/>
</dbReference>
<feature type="compositionally biased region" description="Acidic residues" evidence="14">
    <location>
        <begin position="258"/>
        <end position="267"/>
    </location>
</feature>
<feature type="domain" description="RING-type" evidence="16">
    <location>
        <begin position="8"/>
        <end position="55"/>
    </location>
</feature>
<feature type="compositionally biased region" description="Basic and acidic residues" evidence="14">
    <location>
        <begin position="690"/>
        <end position="705"/>
    </location>
</feature>
<dbReference type="InterPro" id="IPR001841">
    <property type="entry name" value="Znf_RING"/>
</dbReference>
<feature type="region of interest" description="Disordered" evidence="14">
    <location>
        <begin position="690"/>
        <end position="709"/>
    </location>
</feature>
<dbReference type="PANTHER" id="PTHR13145:SF0">
    <property type="entry name" value="E3 UBIQUITIN-PROTEIN LIGASE MARCHF6"/>
    <property type="match status" value="1"/>
</dbReference>
<evidence type="ECO:0000256" key="15">
    <source>
        <dbReference type="SAM" id="Phobius"/>
    </source>
</evidence>
<protein>
    <recommendedName>
        <fullName evidence="4">RING-type E3 ubiquitin transferase</fullName>
        <ecNumber evidence="4">2.3.2.27</ecNumber>
    </recommendedName>
</protein>
<feature type="transmembrane region" description="Helical" evidence="15">
    <location>
        <begin position="1317"/>
        <end position="1337"/>
    </location>
</feature>
<feature type="compositionally biased region" description="Basic and acidic residues" evidence="14">
    <location>
        <begin position="239"/>
        <end position="252"/>
    </location>
</feature>
<keyword evidence="10" id="KW-0862">Zinc</keyword>
<evidence type="ECO:0000256" key="9">
    <source>
        <dbReference type="ARBA" id="ARBA00022786"/>
    </source>
</evidence>
<dbReference type="InterPro" id="IPR013083">
    <property type="entry name" value="Znf_RING/FYVE/PHD"/>
</dbReference>
<gene>
    <name evidence="18" type="ORF">OE88DRAFT_1499089</name>
</gene>
<comment type="pathway">
    <text evidence="3">Protein modification; protein ubiquitination.</text>
</comment>
<feature type="region of interest" description="Disordered" evidence="14">
    <location>
        <begin position="208"/>
        <end position="376"/>
    </location>
</feature>
<feature type="transmembrane region" description="Helical" evidence="15">
    <location>
        <begin position="1085"/>
        <end position="1108"/>
    </location>
</feature>
<proteinExistence type="predicted"/>
<feature type="compositionally biased region" description="Polar residues" evidence="14">
    <location>
        <begin position="1545"/>
        <end position="1555"/>
    </location>
</feature>
<feature type="transmembrane region" description="Helical" evidence="15">
    <location>
        <begin position="175"/>
        <end position="195"/>
    </location>
</feature>
<name>A0A5C3NER8_9AGAM</name>
<feature type="transmembrane region" description="Helical" evidence="15">
    <location>
        <begin position="1371"/>
        <end position="1396"/>
    </location>
</feature>
<dbReference type="PROSITE" id="PS51292">
    <property type="entry name" value="ZF_RING_CH"/>
    <property type="match status" value="1"/>
</dbReference>
<evidence type="ECO:0000256" key="3">
    <source>
        <dbReference type="ARBA" id="ARBA00004906"/>
    </source>
</evidence>
<feature type="domain" description="RING-CH-type" evidence="17">
    <location>
        <begin position="1"/>
        <end position="61"/>
    </location>
</feature>
<evidence type="ECO:0000256" key="6">
    <source>
        <dbReference type="ARBA" id="ARBA00022692"/>
    </source>
</evidence>
<sequence length="1567" mass="175152">MQEEQDTCRICSAPAEPDQPLFHPCKCSGTIRYIHQDCLTTWLTHSKKKTCDVCKYPYSFEKVYAPDMPDRLPPFLLLRRLAQQCFWGVLFCVRAVLVGIVWLAVLPWVTLWTWRMYFAMGDSTAWWISDRPRPPSSYSSTMIDRIVSASRNETQVVNGTDFWSRPTWRNVSADIFTGQIIACLIVLVFVAVFLLREWIVQNARPGVLEEEEVPAQPPEQPVQAAGPPMPALEPMPAPEPRDQPRRPLREDNAITGDTDSDKDDDFLDDRPDAGKRLHRGQTSAVENRRVRVRRRRRPVARNTIDDGSDDDVRARPDRPFRHPHPERLYASGLRNKASAAEPSHSGRVPDGPFTFTMPLDTATRPRSTSEPSLEKAGTRRFVRHRNGRSPDFARQVEPFRTTADLHLPYVPPEPNDPLWRTNLNWTGYRNVDYSLRAQSEDSQGATERVPSFMLAHDAPPDFMARLEPFAGDDHADAGQPESISAASSGSWIDVPDTGPASDYPTLKPSFSPGTELAFKPYSPTPLPYPLTSSPGAGPSTPRRPPLPSVTLSPAGAGSSSSLLLPQSQRGTPLSSPSLATYGAPEEFGQGPSPLASGYFDAKTLSDEEQSKREEERINTEEMQLKLEEERAKFEEDRDLYFPLQEDAARRDREKEEHELEVTPPPSNVGSDDEEVDGVLVRVDMMEVNDRDEPMQEGREPARQEEVPPQPLPAVGLGLDPNDIPDGDVQDDMDGAMEAIGMRGPIYGVLQNAALMIFILDTTIGLGIWIPFTIGKSTALLCMDPRRLLHIIHSPIRAMRLVTDPIVDLTLYLLSRWIVSPILSIVTGNHILNYGSSTSKVPMAANMSTATVSNSTALDAVYGAINQVLESDSPIVHAAEPYFAALGEWVRGTAAKSQGAWIRLAMGDGISERIFAVALGYVVIGIYYTLYLNVLSSGSAQSAGRAIRGIVRQQLLVVKVRLRYSLGTPVVASPDISNQMASFITIELAIFPLGCGLVLDLCTIWLFPESTLQTRALFFRTAPITAVFYHWVVGTMFMYQFAVLLAGCRSIMRPGAMWFIKDPQDQNYHPIRDILERPSFTQLRKLFVSAVMYAIVIAFGVATMSALILSLCKSNFPLRWRTREPLSNVPIDLLFLHVWLPYTMDYFRPNKALGKTATSAWRYAASKLRLTSYMFGERVASEEYTPSRRLGLQGMTKMEVVDEGVRDGHFRRVPADDNIALPRELRATAEVDESGVPVNDEAARLIQIQNAEAEKAKRNASTDYTVVYLPPNFRARILSFILLAWLAICAAVAGVLVVPIQLGRLFFGVFVSREVHDGYSFLAGFYILWACYLTGYAADRLDKRRQRRGGEEPRAEWSLYLVKRGLLWLSKITYMIATLGVLIPVLIALVVEFYLILPFRFALDASFVPRIRLVDMWALGLVYAKIVIRANRVQPPDNNFLAGFANITRNGWTHPDPTKATREVIAPLTGALLAALLSPIGIDWLCRRLLALPVDNRFLFMHVYPGIFTAIMVYRAAEKGWGVLALWSQTVRDKEFLVEMRLQNMESESPMRSTPSDGLETPLEGPGR</sequence>
<evidence type="ECO:0000259" key="16">
    <source>
        <dbReference type="PROSITE" id="PS50089"/>
    </source>
</evidence>
<keyword evidence="19" id="KW-1185">Reference proteome</keyword>
<feature type="region of interest" description="Disordered" evidence="14">
    <location>
        <begin position="463"/>
        <end position="623"/>
    </location>
</feature>
<feature type="compositionally biased region" description="Low complexity" evidence="14">
    <location>
        <begin position="551"/>
        <end position="568"/>
    </location>
</feature>
<feature type="compositionally biased region" description="Basic residues" evidence="14">
    <location>
        <begin position="290"/>
        <end position="299"/>
    </location>
</feature>
<keyword evidence="7" id="KW-0479">Metal-binding</keyword>
<keyword evidence="11 15" id="KW-1133">Transmembrane helix</keyword>
<dbReference type="PROSITE" id="PS50089">
    <property type="entry name" value="ZF_RING_2"/>
    <property type="match status" value="1"/>
</dbReference>
<evidence type="ECO:0000259" key="17">
    <source>
        <dbReference type="PROSITE" id="PS51292"/>
    </source>
</evidence>
<keyword evidence="6 15" id="KW-0812">Transmembrane</keyword>